<keyword evidence="4" id="KW-1185">Reference proteome</keyword>
<feature type="domain" description="Calmodulin-binding" evidence="2">
    <location>
        <begin position="1282"/>
        <end position="1395"/>
    </location>
</feature>
<feature type="compositionally biased region" description="Basic residues" evidence="1">
    <location>
        <begin position="172"/>
        <end position="185"/>
    </location>
</feature>
<organism evidence="3 4">
    <name type="scientific">Hevea brasiliensis</name>
    <name type="common">Para rubber tree</name>
    <name type="synonym">Siphonia brasiliensis</name>
    <dbReference type="NCBI Taxonomy" id="3981"/>
    <lineage>
        <taxon>Eukaryota</taxon>
        <taxon>Viridiplantae</taxon>
        <taxon>Streptophyta</taxon>
        <taxon>Embryophyta</taxon>
        <taxon>Tracheophyta</taxon>
        <taxon>Spermatophyta</taxon>
        <taxon>Magnoliopsida</taxon>
        <taxon>eudicotyledons</taxon>
        <taxon>Gunneridae</taxon>
        <taxon>Pentapetalae</taxon>
        <taxon>rosids</taxon>
        <taxon>fabids</taxon>
        <taxon>Malpighiales</taxon>
        <taxon>Euphorbiaceae</taxon>
        <taxon>Crotonoideae</taxon>
        <taxon>Micrandreae</taxon>
        <taxon>Hevea</taxon>
    </lineage>
</organism>
<name>A0ABQ9MY76_HEVBR</name>
<dbReference type="EMBL" id="JARPOI010000003">
    <property type="protein sequence ID" value="KAJ9184938.1"/>
    <property type="molecule type" value="Genomic_DNA"/>
</dbReference>
<comment type="caution">
    <text evidence="3">The sequence shown here is derived from an EMBL/GenBank/DDBJ whole genome shotgun (WGS) entry which is preliminary data.</text>
</comment>
<feature type="region of interest" description="Disordered" evidence="1">
    <location>
        <begin position="705"/>
        <end position="796"/>
    </location>
</feature>
<feature type="compositionally biased region" description="Basic and acidic residues" evidence="1">
    <location>
        <begin position="752"/>
        <end position="762"/>
    </location>
</feature>
<dbReference type="SMART" id="SM01054">
    <property type="entry name" value="CaM_binding"/>
    <property type="match status" value="3"/>
</dbReference>
<dbReference type="PANTHER" id="PTHR33923:SF3">
    <property type="entry name" value="CALMODULIN BINDING PROTEIN PICBP"/>
    <property type="match status" value="1"/>
</dbReference>
<gene>
    <name evidence="3" type="ORF">P3X46_004623</name>
</gene>
<feature type="region of interest" description="Disordered" evidence="1">
    <location>
        <begin position="97"/>
        <end position="122"/>
    </location>
</feature>
<dbReference type="Proteomes" id="UP001174677">
    <property type="component" value="Chromosome 3"/>
</dbReference>
<dbReference type="InterPro" id="IPR012417">
    <property type="entry name" value="CaM-bd_dom_pln"/>
</dbReference>
<evidence type="ECO:0000259" key="2">
    <source>
        <dbReference type="SMART" id="SM01054"/>
    </source>
</evidence>
<feature type="region of interest" description="Disordered" evidence="1">
    <location>
        <begin position="1133"/>
        <end position="1163"/>
    </location>
</feature>
<feature type="domain" description="Calmodulin-binding" evidence="2">
    <location>
        <begin position="589"/>
        <end position="703"/>
    </location>
</feature>
<feature type="region of interest" description="Disordered" evidence="1">
    <location>
        <begin position="159"/>
        <end position="192"/>
    </location>
</feature>
<feature type="region of interest" description="Disordered" evidence="1">
    <location>
        <begin position="539"/>
        <end position="559"/>
    </location>
</feature>
<proteinExistence type="predicted"/>
<dbReference type="Pfam" id="PF07839">
    <property type="entry name" value="CaM_binding"/>
    <property type="match status" value="3"/>
</dbReference>
<feature type="region of interest" description="Disordered" evidence="1">
    <location>
        <begin position="216"/>
        <end position="235"/>
    </location>
</feature>
<reference evidence="3" key="1">
    <citation type="journal article" date="2023" name="Plant Biotechnol. J.">
        <title>Chromosome-level wild Hevea brasiliensis genome provides new tools for genomic-assisted breeding and valuable loci to elevate rubber yield.</title>
        <authorList>
            <person name="Cheng H."/>
            <person name="Song X."/>
            <person name="Hu Y."/>
            <person name="Wu T."/>
            <person name="Yang Q."/>
            <person name="An Z."/>
            <person name="Feng S."/>
            <person name="Deng Z."/>
            <person name="Wu W."/>
            <person name="Zeng X."/>
            <person name="Tu M."/>
            <person name="Wang X."/>
            <person name="Huang H."/>
        </authorList>
    </citation>
    <scope>NUCLEOTIDE SEQUENCE</scope>
    <source>
        <strain evidence="3">MT/VB/25A 57/8</strain>
    </source>
</reference>
<feature type="compositionally biased region" description="Basic and acidic residues" evidence="1">
    <location>
        <begin position="1140"/>
        <end position="1156"/>
    </location>
</feature>
<evidence type="ECO:0000313" key="4">
    <source>
        <dbReference type="Proteomes" id="UP001174677"/>
    </source>
</evidence>
<feature type="compositionally biased region" description="Polar residues" evidence="1">
    <location>
        <begin position="710"/>
        <end position="733"/>
    </location>
</feature>
<feature type="region of interest" description="Disordered" evidence="1">
    <location>
        <begin position="902"/>
        <end position="935"/>
    </location>
</feature>
<feature type="compositionally biased region" description="Polar residues" evidence="1">
    <location>
        <begin position="903"/>
        <end position="929"/>
    </location>
</feature>
<evidence type="ECO:0000313" key="3">
    <source>
        <dbReference type="EMBL" id="KAJ9184938.1"/>
    </source>
</evidence>
<accession>A0ABQ9MY76</accession>
<feature type="region of interest" description="Disordered" evidence="1">
    <location>
        <begin position="962"/>
        <end position="987"/>
    </location>
</feature>
<dbReference type="PANTHER" id="PTHR33923">
    <property type="entry name" value="CALMODULIN-BINDING PROTEIN-RELATED"/>
    <property type="match status" value="1"/>
</dbReference>
<feature type="region of interest" description="Disordered" evidence="1">
    <location>
        <begin position="405"/>
        <end position="428"/>
    </location>
</feature>
<dbReference type="InterPro" id="IPR044681">
    <property type="entry name" value="PICBP-like"/>
</dbReference>
<feature type="compositionally biased region" description="Acidic residues" evidence="1">
    <location>
        <begin position="1190"/>
        <end position="1199"/>
    </location>
</feature>
<feature type="region of interest" description="Disordered" evidence="1">
    <location>
        <begin position="22"/>
        <end position="67"/>
    </location>
</feature>
<sequence>MGQIRNLCWEKSCMPCFCSTTSDAKEESFQGSSRTLMRKSSGGSDLKRKQNKSRSIKGGNRPSIVLSNDADMSTNLLKATSCSDVNKCSQMLDSSTHKAASSSVLKDSKFPEPQSGGGESEGISAMKVCTYNYCSIHGHRHSDLSPSNSFASMRRRMSKTEKSTKMESQSFHRAKRSSNTKKGMKPAKTNCLKDPAVVEPPQKRRAIRKMAAPKDELNGEGTHRRHYEDSSNSESVDENLHLYLKEKLQLSEFSKAERSVLEPCLLRDKSKEGIVASNSHKYVLPVDHPEHTNIILQKVGDPGECDMLPFDDIACTCHEEIPMGGRIHQDVNEDGISSLNFDVYKSGSKLNTSEATPSTSVAKKPIDKSRSLTTKTFVESRAINDMISPASLSEQLDEHTANCKEKNADPVQDRQFPMTDSEPDCNNPVGEKTQMEKQKHMGLWNLIYQHMVSGIASDDEKQPLLKKMDKEEQGEDSNTLPAMNNSDSCSDFCGVGQGMEVYDHDRGSHNIQLYLHNAIKLVKEAFDIILSEIPDHSSDDQSIAYNSDSDKGEKNHGASGELRMLAFSDSGKESMVQDLEEMRHKEYNINGPKRKEAQSNMVSKSKQQQPKSWSNLRKIIILKRFVKALEKVRNFNPWKSPHLPVQPGREADKIHLRHQTMEDRKTSEEGMLDCALQHVISKLAPAQKRKVALLFQAFETVNPLLEPGTSPRSNVAASSLASPVQTATASSYEKGSRKGKETNSGISLHKSSRPDIIYKDDQDQVSDSCTAKEGIPKSCSELNEPSSKSGSTHNAPSILTSEFTSISLKEHFGALNPDNSYHNYIAKDDDPDSISYRFVERGEATQTERIHLQHQIMEDKKNSEEWMVDHALQQVISKLAPGQKRKVALLVQAFETVVPLPETGTSPTSNDAASSLATPVQTATASSYEKGSGKGKETNFGISLHISSCPDMIYKDDQDQVGDSCTAEEGIPESRSEVNEPSSEFGSSYTESIILTSEFTSTGLKENFGALNPDNSDHNYIVKDDDHDSINYCLVELGEANLRDKPPPKSAEVASSGHDEVSLNGEILQEVHTEVSLISASEVHDRDFGFNGETLVSNCQINATGEQSDEPKSQIPKNLGGLIADYKANSSVSVAELPEESPKATEGEFTPHEESKFGSADAAQEKQKNIILRYFKYKHMVSGGATLLDEGPDKEEQADDANKSYGMNKDCSHQGFSRDIDTENHNEGSQKIELHQIEDIRMVEEAIDKIPLPDIQDESPDDHSVASNVILHQEHLEKPPDGEGEFYISTSIGCVPKKVMENPTLEQSEKAILLMRLVKALEKVKKFNPQEPQFLHLNPEKEAEKVHLRHQDMEDRKNPDEWMLDYALQQVVAKLTPAQKRKVQLLVEASETVIPTIERSNAPCSS</sequence>
<evidence type="ECO:0000256" key="1">
    <source>
        <dbReference type="SAM" id="MobiDB-lite"/>
    </source>
</evidence>
<feature type="compositionally biased region" description="Polar residues" evidence="1">
    <location>
        <begin position="780"/>
        <end position="796"/>
    </location>
</feature>
<feature type="region of interest" description="Disordered" evidence="1">
    <location>
        <begin position="1186"/>
        <end position="1209"/>
    </location>
</feature>
<feature type="domain" description="Calmodulin-binding" evidence="2">
    <location>
        <begin position="782"/>
        <end position="899"/>
    </location>
</feature>
<protein>
    <recommendedName>
        <fullName evidence="2">Calmodulin-binding domain-containing protein</fullName>
    </recommendedName>
</protein>